<comment type="caution">
    <text evidence="1">The sequence shown here is derived from an EMBL/GenBank/DDBJ whole genome shotgun (WGS) entry which is preliminary data.</text>
</comment>
<feature type="non-terminal residue" evidence="1">
    <location>
        <position position="1"/>
    </location>
</feature>
<sequence length="88" mass="10162">LEPNRRSTATRVRKAKYITRTNKYHQLNERSLYYQYSAFDMGDMGPQSYQGSSKNIAGFLSYNPYGGGHAYGAQKMYTVNPIQYHQPQ</sequence>
<dbReference type="AlphaFoldDB" id="A0ABD3XA69"/>
<dbReference type="EMBL" id="JBJQND010000003">
    <property type="protein sequence ID" value="KAL3883161.1"/>
    <property type="molecule type" value="Genomic_DNA"/>
</dbReference>
<keyword evidence="2" id="KW-1185">Reference proteome</keyword>
<protein>
    <submittedName>
        <fullName evidence="1">Uncharacterized protein</fullName>
    </submittedName>
</protein>
<reference evidence="1 2" key="1">
    <citation type="submission" date="2024-11" db="EMBL/GenBank/DDBJ databases">
        <title>Chromosome-level genome assembly of the freshwater bivalve Anodonta woodiana.</title>
        <authorList>
            <person name="Chen X."/>
        </authorList>
    </citation>
    <scope>NUCLEOTIDE SEQUENCE [LARGE SCALE GENOMIC DNA]</scope>
    <source>
        <strain evidence="1">MN2024</strain>
        <tissue evidence="1">Gills</tissue>
    </source>
</reference>
<gene>
    <name evidence="1" type="ORF">ACJMK2_029452</name>
</gene>
<dbReference type="Proteomes" id="UP001634394">
    <property type="component" value="Unassembled WGS sequence"/>
</dbReference>
<evidence type="ECO:0000313" key="1">
    <source>
        <dbReference type="EMBL" id="KAL3883161.1"/>
    </source>
</evidence>
<organism evidence="1 2">
    <name type="scientific">Sinanodonta woodiana</name>
    <name type="common">Chinese pond mussel</name>
    <name type="synonym">Anodonta woodiana</name>
    <dbReference type="NCBI Taxonomy" id="1069815"/>
    <lineage>
        <taxon>Eukaryota</taxon>
        <taxon>Metazoa</taxon>
        <taxon>Spiralia</taxon>
        <taxon>Lophotrochozoa</taxon>
        <taxon>Mollusca</taxon>
        <taxon>Bivalvia</taxon>
        <taxon>Autobranchia</taxon>
        <taxon>Heteroconchia</taxon>
        <taxon>Palaeoheterodonta</taxon>
        <taxon>Unionida</taxon>
        <taxon>Unionoidea</taxon>
        <taxon>Unionidae</taxon>
        <taxon>Unioninae</taxon>
        <taxon>Sinanodonta</taxon>
    </lineage>
</organism>
<accession>A0ABD3XA69</accession>
<name>A0ABD3XA69_SINWO</name>
<evidence type="ECO:0000313" key="2">
    <source>
        <dbReference type="Proteomes" id="UP001634394"/>
    </source>
</evidence>
<proteinExistence type="predicted"/>